<dbReference type="PANTHER" id="PTHR30146:SF109">
    <property type="entry name" value="HTH-TYPE TRANSCRIPTIONAL REGULATOR GALS"/>
    <property type="match status" value="1"/>
</dbReference>
<dbReference type="SUPFAM" id="SSF47413">
    <property type="entry name" value="lambda repressor-like DNA-binding domains"/>
    <property type="match status" value="1"/>
</dbReference>
<name>A0A2J0Z7Z6_RHIML</name>
<dbReference type="InterPro" id="IPR046335">
    <property type="entry name" value="LacI/GalR-like_sensor"/>
</dbReference>
<dbReference type="Gene3D" id="1.10.260.40">
    <property type="entry name" value="lambda repressor-like DNA-binding domains"/>
    <property type="match status" value="1"/>
</dbReference>
<dbReference type="GO" id="GO:0003700">
    <property type="term" value="F:DNA-binding transcription factor activity"/>
    <property type="evidence" value="ECO:0007669"/>
    <property type="project" value="TreeGrafter"/>
</dbReference>
<dbReference type="RefSeq" id="WP_100670745.1">
    <property type="nucleotide sequence ID" value="NZ_JBKOIJ010000002.1"/>
</dbReference>
<evidence type="ECO:0000313" key="6">
    <source>
        <dbReference type="Proteomes" id="UP000231987"/>
    </source>
</evidence>
<comment type="caution">
    <text evidence="5">The sequence shown here is derived from an EMBL/GenBank/DDBJ whole genome shotgun (WGS) entry which is preliminary data.</text>
</comment>
<dbReference type="CDD" id="cd01392">
    <property type="entry name" value="HTH_LacI"/>
    <property type="match status" value="1"/>
</dbReference>
<evidence type="ECO:0000256" key="1">
    <source>
        <dbReference type="ARBA" id="ARBA00023015"/>
    </source>
</evidence>
<dbReference type="GO" id="GO:0000976">
    <property type="term" value="F:transcription cis-regulatory region binding"/>
    <property type="evidence" value="ECO:0007669"/>
    <property type="project" value="TreeGrafter"/>
</dbReference>
<organism evidence="5 6">
    <name type="scientific">Rhizobium meliloti</name>
    <name type="common">Ensifer meliloti</name>
    <name type="synonym">Sinorhizobium meliloti</name>
    <dbReference type="NCBI Taxonomy" id="382"/>
    <lineage>
        <taxon>Bacteria</taxon>
        <taxon>Pseudomonadati</taxon>
        <taxon>Pseudomonadota</taxon>
        <taxon>Alphaproteobacteria</taxon>
        <taxon>Hyphomicrobiales</taxon>
        <taxon>Rhizobiaceae</taxon>
        <taxon>Sinorhizobium/Ensifer group</taxon>
        <taxon>Sinorhizobium</taxon>
    </lineage>
</organism>
<dbReference type="PROSITE" id="PS50932">
    <property type="entry name" value="HTH_LACI_2"/>
    <property type="match status" value="1"/>
</dbReference>
<feature type="domain" description="HTH lacI-type" evidence="4">
    <location>
        <begin position="13"/>
        <end position="67"/>
    </location>
</feature>
<proteinExistence type="predicted"/>
<dbReference type="SUPFAM" id="SSF53822">
    <property type="entry name" value="Periplasmic binding protein-like I"/>
    <property type="match status" value="1"/>
</dbReference>
<evidence type="ECO:0000259" key="4">
    <source>
        <dbReference type="PROSITE" id="PS50932"/>
    </source>
</evidence>
<keyword evidence="2" id="KW-0238">DNA-binding</keyword>
<gene>
    <name evidence="5" type="ORF">CEJ86_05780</name>
</gene>
<keyword evidence="3" id="KW-0804">Transcription</keyword>
<dbReference type="InterPro" id="IPR000843">
    <property type="entry name" value="HTH_LacI"/>
</dbReference>
<sequence>MSGDASTVTRQIKTMEDFSEFVGLSRPTVSKYFNDPSSVRKKTRDAIEAAIKQSGFRPNIFAVNLNRRRTNILGVIVPNSTDPFYMALTRRIEHIADQAGFLAFVLSSDGRPEMEERAIETFKSMNVAGAIIAPLGVQSHHQKLSALGQSIPLIYVDSPLDDSSSFVGTDNRQSFRLMVDYLCRSGGAPCYLGMPPVNNNAMARQDAYVEAMRQLKMKPAVVETTAYASWDFEKFGFDETLRILSSGGFPTQTVLCANDRVAFGVIAAAFQSGLKVGRDADSDLRVAGHDDHPLSRYTCPPLTTVAQNYNEIGRLAIELLLFKLGEASGNGEAFRDDERILLSAEIMLRGSA</sequence>
<dbReference type="Gene3D" id="3.40.50.2300">
    <property type="match status" value="2"/>
</dbReference>
<evidence type="ECO:0000256" key="3">
    <source>
        <dbReference type="ARBA" id="ARBA00023163"/>
    </source>
</evidence>
<protein>
    <submittedName>
        <fullName evidence="5">LacI family transcriptional regulator</fullName>
    </submittedName>
</protein>
<evidence type="ECO:0000313" key="5">
    <source>
        <dbReference type="EMBL" id="PJR16617.1"/>
    </source>
</evidence>
<dbReference type="Pfam" id="PF13377">
    <property type="entry name" value="Peripla_BP_3"/>
    <property type="match status" value="1"/>
</dbReference>
<evidence type="ECO:0000256" key="2">
    <source>
        <dbReference type="ARBA" id="ARBA00023125"/>
    </source>
</evidence>
<dbReference type="Pfam" id="PF00356">
    <property type="entry name" value="LacI"/>
    <property type="match status" value="1"/>
</dbReference>
<dbReference type="InterPro" id="IPR010982">
    <property type="entry name" value="Lambda_DNA-bd_dom_sf"/>
</dbReference>
<dbReference type="PANTHER" id="PTHR30146">
    <property type="entry name" value="LACI-RELATED TRANSCRIPTIONAL REPRESSOR"/>
    <property type="match status" value="1"/>
</dbReference>
<dbReference type="AlphaFoldDB" id="A0A2J0Z7Z6"/>
<accession>A0A2J0Z7Z6</accession>
<keyword evidence="1" id="KW-0805">Transcription regulation</keyword>
<dbReference type="SMART" id="SM00354">
    <property type="entry name" value="HTH_LACI"/>
    <property type="match status" value="1"/>
</dbReference>
<dbReference type="InterPro" id="IPR028082">
    <property type="entry name" value="Peripla_BP_I"/>
</dbReference>
<reference evidence="5 6" key="1">
    <citation type="submission" date="2017-06" db="EMBL/GenBank/DDBJ databases">
        <title>Ensifer strains isolated from leguminous trees and herbs display diverse denitrification phenotypes with some acting as strong N2O sinks.</title>
        <authorList>
            <person name="Woliy K."/>
            <person name="Mania D."/>
            <person name="Bakken L.R."/>
            <person name="Frostegard A."/>
        </authorList>
    </citation>
    <scope>NUCLEOTIDE SEQUENCE [LARGE SCALE GENOMIC DNA]</scope>
    <source>
        <strain evidence="5 6">AC50a</strain>
    </source>
</reference>
<dbReference type="CDD" id="cd06267">
    <property type="entry name" value="PBP1_LacI_sugar_binding-like"/>
    <property type="match status" value="1"/>
</dbReference>
<dbReference type="EMBL" id="NJGD01000002">
    <property type="protein sequence ID" value="PJR16617.1"/>
    <property type="molecule type" value="Genomic_DNA"/>
</dbReference>
<dbReference type="Proteomes" id="UP000231987">
    <property type="component" value="Unassembled WGS sequence"/>
</dbReference>